<sequence length="68" mass="7442">MKHIFSILLLAIFFSSILVGGVSINRQDLFKRQGCGIGDYHEPNGCLCTADFHCASFVCCHNICADSC</sequence>
<dbReference type="AlphaFoldDB" id="A0A8H3R0Q9"/>
<proteinExistence type="predicted"/>
<reference evidence="2" key="1">
    <citation type="submission" date="2019-10" db="EMBL/GenBank/DDBJ databases">
        <title>Conservation and host-specific expression of non-tandemly repeated heterogenous ribosome RNA gene in arbuscular mycorrhizal fungi.</title>
        <authorList>
            <person name="Maeda T."/>
            <person name="Kobayashi Y."/>
            <person name="Nakagawa T."/>
            <person name="Ezawa T."/>
            <person name="Yamaguchi K."/>
            <person name="Bino T."/>
            <person name="Nishimoto Y."/>
            <person name="Shigenobu S."/>
            <person name="Kawaguchi M."/>
        </authorList>
    </citation>
    <scope>NUCLEOTIDE SEQUENCE</scope>
    <source>
        <strain evidence="2">HR1</strain>
    </source>
</reference>
<gene>
    <name evidence="2" type="ORF">RCL2_002559900</name>
</gene>
<organism evidence="2 3">
    <name type="scientific">Rhizophagus clarus</name>
    <dbReference type="NCBI Taxonomy" id="94130"/>
    <lineage>
        <taxon>Eukaryota</taxon>
        <taxon>Fungi</taxon>
        <taxon>Fungi incertae sedis</taxon>
        <taxon>Mucoromycota</taxon>
        <taxon>Glomeromycotina</taxon>
        <taxon>Glomeromycetes</taxon>
        <taxon>Glomerales</taxon>
        <taxon>Glomeraceae</taxon>
        <taxon>Rhizophagus</taxon>
    </lineage>
</organism>
<comment type="caution">
    <text evidence="2">The sequence shown here is derived from an EMBL/GenBank/DDBJ whole genome shotgun (WGS) entry which is preliminary data.</text>
</comment>
<feature type="chain" id="PRO_5034431330" description="WAP domain-containing protein" evidence="1">
    <location>
        <begin position="22"/>
        <end position="68"/>
    </location>
</feature>
<dbReference type="EMBL" id="BLAL01000278">
    <property type="protein sequence ID" value="GES99081.1"/>
    <property type="molecule type" value="Genomic_DNA"/>
</dbReference>
<evidence type="ECO:0000313" key="2">
    <source>
        <dbReference type="EMBL" id="GES99081.1"/>
    </source>
</evidence>
<name>A0A8H3R0Q9_9GLOM</name>
<dbReference type="Proteomes" id="UP000615446">
    <property type="component" value="Unassembled WGS sequence"/>
</dbReference>
<feature type="signal peptide" evidence="1">
    <location>
        <begin position="1"/>
        <end position="21"/>
    </location>
</feature>
<keyword evidence="1" id="KW-0732">Signal</keyword>
<accession>A0A8H3R0Q9</accession>
<dbReference type="OrthoDB" id="10336818at2759"/>
<evidence type="ECO:0000256" key="1">
    <source>
        <dbReference type="SAM" id="SignalP"/>
    </source>
</evidence>
<protein>
    <recommendedName>
        <fullName evidence="4">WAP domain-containing protein</fullName>
    </recommendedName>
</protein>
<evidence type="ECO:0000313" key="3">
    <source>
        <dbReference type="Proteomes" id="UP000615446"/>
    </source>
</evidence>
<evidence type="ECO:0008006" key="4">
    <source>
        <dbReference type="Google" id="ProtNLM"/>
    </source>
</evidence>